<reference evidence="1 2" key="1">
    <citation type="submission" date="2019-04" db="EMBL/GenBank/DDBJ databases">
        <title>Step-wise assembly of the neonatal virome modulated by breast feeding.</title>
        <authorList>
            <person name="Liang G."/>
            <person name="Bushman F."/>
        </authorList>
    </citation>
    <scope>NUCLEOTIDE SEQUENCE [LARGE SCALE GENOMIC DNA]</scope>
    <source>
        <strain evidence="1 2">E3404</strain>
    </source>
</reference>
<gene>
    <name evidence="1" type="ORF">GTI89_18750</name>
</gene>
<protein>
    <submittedName>
        <fullName evidence="1">AraC family transcriptional regulator</fullName>
    </submittedName>
</protein>
<evidence type="ECO:0000313" key="1">
    <source>
        <dbReference type="EMBL" id="MXS28083.1"/>
    </source>
</evidence>
<comment type="caution">
    <text evidence="1">The sequence shown here is derived from an EMBL/GenBank/DDBJ whole genome shotgun (WGS) entry which is preliminary data.</text>
</comment>
<evidence type="ECO:0000313" key="2">
    <source>
        <dbReference type="Proteomes" id="UP000439965"/>
    </source>
</evidence>
<dbReference type="EMBL" id="WVTI01000486">
    <property type="protein sequence ID" value="MXS28083.1"/>
    <property type="molecule type" value="Genomic_DNA"/>
</dbReference>
<sequence length="31" mass="3842">MNYTNSRTFNPEILYAFDPWNEETHPYNCHH</sequence>
<proteinExistence type="predicted"/>
<accession>A0A6I4XKJ4</accession>
<organism evidence="1 2">
    <name type="scientific">Enterococcus gallinarum</name>
    <dbReference type="NCBI Taxonomy" id="1353"/>
    <lineage>
        <taxon>Bacteria</taxon>
        <taxon>Bacillati</taxon>
        <taxon>Bacillota</taxon>
        <taxon>Bacilli</taxon>
        <taxon>Lactobacillales</taxon>
        <taxon>Enterococcaceae</taxon>
        <taxon>Enterococcus</taxon>
    </lineage>
</organism>
<feature type="non-terminal residue" evidence="1">
    <location>
        <position position="31"/>
    </location>
</feature>
<dbReference type="Proteomes" id="UP000439965">
    <property type="component" value="Unassembled WGS sequence"/>
</dbReference>
<name>A0A6I4XKJ4_ENTGA</name>
<dbReference type="AlphaFoldDB" id="A0A6I4XKJ4"/>